<keyword evidence="3" id="KW-1185">Reference proteome</keyword>
<evidence type="ECO:0000313" key="2">
    <source>
        <dbReference type="EMBL" id="MCI4673956.1"/>
    </source>
</evidence>
<protein>
    <submittedName>
        <fullName evidence="2">LUD domain-containing protein</fullName>
    </submittedName>
</protein>
<dbReference type="RefSeq" id="WP_243070445.1">
    <property type="nucleotide sequence ID" value="NZ_JAIVFL010000001.1"/>
</dbReference>
<comment type="caution">
    <text evidence="2">The sequence shown here is derived from an EMBL/GenBank/DDBJ whole genome shotgun (WGS) entry which is preliminary data.</text>
</comment>
<dbReference type="EMBL" id="JAIVFL010000001">
    <property type="protein sequence ID" value="MCI4673956.1"/>
    <property type="molecule type" value="Genomic_DNA"/>
</dbReference>
<reference evidence="2" key="1">
    <citation type="journal article" date="2022" name="ISME J.">
        <title>Identification of active gaseous-alkane degraders at natural gas seeps.</title>
        <authorList>
            <person name="Farhan Ul Haque M."/>
            <person name="Hernandez M."/>
            <person name="Crombie A.T."/>
            <person name="Murrell J.C."/>
        </authorList>
    </citation>
    <scope>NUCLEOTIDE SEQUENCE</scope>
    <source>
        <strain evidence="2">ANDR5</strain>
    </source>
</reference>
<dbReference type="Proteomes" id="UP001139068">
    <property type="component" value="Unassembled WGS sequence"/>
</dbReference>
<name>A0ABS9YRU6_9MYCO</name>
<dbReference type="SUPFAM" id="SSF100950">
    <property type="entry name" value="NagB/RpiA/CoA transferase-like"/>
    <property type="match status" value="1"/>
</dbReference>
<dbReference type="PANTHER" id="PTHR43682:SF1">
    <property type="entry name" value="LACTATE UTILIZATION PROTEIN C"/>
    <property type="match status" value="1"/>
</dbReference>
<evidence type="ECO:0000259" key="1">
    <source>
        <dbReference type="Pfam" id="PF02589"/>
    </source>
</evidence>
<gene>
    <name evidence="2" type="ORF">K9U37_02910</name>
</gene>
<accession>A0ABS9YRU6</accession>
<dbReference type="Pfam" id="PF02589">
    <property type="entry name" value="LUD_dom"/>
    <property type="match status" value="1"/>
</dbReference>
<proteinExistence type="predicted"/>
<dbReference type="Gene3D" id="3.40.50.10420">
    <property type="entry name" value="NagB/RpiA/CoA transferase-like"/>
    <property type="match status" value="1"/>
</dbReference>
<dbReference type="InterPro" id="IPR037171">
    <property type="entry name" value="NagB/RpiA_transferase-like"/>
</dbReference>
<feature type="domain" description="LUD" evidence="1">
    <location>
        <begin position="106"/>
        <end position="204"/>
    </location>
</feature>
<evidence type="ECO:0000313" key="3">
    <source>
        <dbReference type="Proteomes" id="UP001139068"/>
    </source>
</evidence>
<dbReference type="InterPro" id="IPR024185">
    <property type="entry name" value="FTHF_cligase-like_sf"/>
</dbReference>
<organism evidence="2 3">
    <name type="scientific">Candidatus Mycolicibacterium alkanivorans</name>
    <dbReference type="NCBI Taxonomy" id="2954114"/>
    <lineage>
        <taxon>Bacteria</taxon>
        <taxon>Bacillati</taxon>
        <taxon>Actinomycetota</taxon>
        <taxon>Actinomycetes</taxon>
        <taxon>Mycobacteriales</taxon>
        <taxon>Mycobacteriaceae</taxon>
        <taxon>Mycolicibacterium</taxon>
    </lineage>
</organism>
<dbReference type="PANTHER" id="PTHR43682">
    <property type="entry name" value="LACTATE UTILIZATION PROTEIN C"/>
    <property type="match status" value="1"/>
</dbReference>
<dbReference type="InterPro" id="IPR003741">
    <property type="entry name" value="LUD_dom"/>
</dbReference>
<sequence>MTTSRRVVLDRIRAALAAAPADPVEVPRDYDRAPVRGPGDTDRFTEAVCEYRAQVLRIKPGDIAATVAGLIPSGAHVVAPPDLPADWVGGLAVLADSPENPLGVSELDRADAVVTGCALGIATTGTIVLDAGPTQGRRALTLIPDHHICVVFADQIVDTVPQAFAALDPLRPLTFISGPSATSDIELDRVEGVHGPRTLDVVLVRR</sequence>